<sequence length="477" mass="56506">MSMTIANPKVFISYAWTSTEHEEWVVSLATRLRESGVDVKLDKWDLKEGQDTYAFMEGMVRAEETDKVLIICDKGYKERSETRKGGVGTETQIISPEVYLDVKQEKFIPIVSERSDNGEDYVPIYMRTRLYIDLSLDDRFEEGFEKLLRNIYNRPLYKKPALGDAPEWLFSEEISHYTTTNILKQLKDAIIRNPKRVNSLSQNFVEELLHSLEPLKIDSVEDRDTFDDVIKDNIDKMLPLRNDYISFLELSVDSGDFDIDTLIDLFENLWSLTDGNDSHDIKTDHYKFFVHELFLYTCMILLDKKNYGELYQLLVTEYYLKTQYNQKTPETFTKFRFYLRSINEIRNQRLEMRKYSLQAQYLIERCTLRNYSKQQLVATDKLLYYWSIILIEDTDYDPKWFPITYIYGGHQKIELLQKLRSKKHFERIKVLFNVINAEELVSIIENFDNKYREGYGSANSIETIAYHIKPDDICVKP</sequence>
<dbReference type="AlphaFoldDB" id="A0A518VCI4"/>
<dbReference type="SUPFAM" id="SSF52200">
    <property type="entry name" value="Toll/Interleukin receptor TIR domain"/>
    <property type="match status" value="1"/>
</dbReference>
<evidence type="ECO:0000313" key="3">
    <source>
        <dbReference type="Proteomes" id="UP000319432"/>
    </source>
</evidence>
<dbReference type="InterPro" id="IPR035897">
    <property type="entry name" value="Toll_tir_struct_dom_sf"/>
</dbReference>
<keyword evidence="3" id="KW-1185">Reference proteome</keyword>
<evidence type="ECO:0000313" key="2">
    <source>
        <dbReference type="EMBL" id="QDX94711.1"/>
    </source>
</evidence>
<accession>A0A518VCI4</accession>
<dbReference type="Proteomes" id="UP000319432">
    <property type="component" value="Chromosome"/>
</dbReference>
<gene>
    <name evidence="2" type="ORF">EEL30_21970</name>
</gene>
<feature type="domain" description="SEFIR" evidence="1">
    <location>
        <begin position="7"/>
        <end position="143"/>
    </location>
</feature>
<protein>
    <submittedName>
        <fullName evidence="2">TIR domain-containing protein</fullName>
    </submittedName>
</protein>
<reference evidence="2 3" key="1">
    <citation type="submission" date="2018-11" db="EMBL/GenBank/DDBJ databases">
        <title>Phylogenetic determinants of toxin gene distribution in genomes of Brevibacillus laterosporus.</title>
        <authorList>
            <person name="Glare T.R."/>
            <person name="Durrant A."/>
            <person name="Berry C."/>
            <person name="Palma L."/>
            <person name="Ormskirk M."/>
            <person name="Cox M.O."/>
        </authorList>
    </citation>
    <scope>NUCLEOTIDE SEQUENCE [LARGE SCALE GENOMIC DNA]</scope>
    <source>
        <strain evidence="2 3">1821L</strain>
    </source>
</reference>
<dbReference type="PROSITE" id="PS51534">
    <property type="entry name" value="SEFIR"/>
    <property type="match status" value="1"/>
</dbReference>
<dbReference type="Gene3D" id="3.40.50.10140">
    <property type="entry name" value="Toll/interleukin-1 receptor homology (TIR) domain"/>
    <property type="match status" value="1"/>
</dbReference>
<dbReference type="Pfam" id="PF08357">
    <property type="entry name" value="SEFIR"/>
    <property type="match status" value="1"/>
</dbReference>
<dbReference type="OrthoDB" id="5149141at2"/>
<dbReference type="EMBL" id="CP033464">
    <property type="protein sequence ID" value="QDX94711.1"/>
    <property type="molecule type" value="Genomic_DNA"/>
</dbReference>
<organism evidence="2 3">
    <name type="scientific">Brevibacillus laterosporus</name>
    <name type="common">Bacillus laterosporus</name>
    <dbReference type="NCBI Taxonomy" id="1465"/>
    <lineage>
        <taxon>Bacteria</taxon>
        <taxon>Bacillati</taxon>
        <taxon>Bacillota</taxon>
        <taxon>Bacilli</taxon>
        <taxon>Bacillales</taxon>
        <taxon>Paenibacillaceae</taxon>
        <taxon>Brevibacillus</taxon>
    </lineage>
</organism>
<evidence type="ECO:0000259" key="1">
    <source>
        <dbReference type="PROSITE" id="PS51534"/>
    </source>
</evidence>
<name>A0A518VCI4_BRELA</name>
<dbReference type="InterPro" id="IPR013568">
    <property type="entry name" value="SEFIR_dom"/>
</dbReference>
<proteinExistence type="predicted"/>